<feature type="region of interest" description="Disordered" evidence="1">
    <location>
        <begin position="21"/>
        <end position="180"/>
    </location>
</feature>
<sequence length="488" mass="54581">MPTLGEIIKDCKCQKCPTGVPAVGGSSCQDNCPSGQEKNDKGGCCPTGQKPKAKGDGCEPKQPNNDDKDKDKGKCPDGKMLDPKEGWDPKTTQPKCQIDDEKTCAKPKVPGTRPDGKENDASYKVECGEPEKDENKRPKCDPKTQYVHTNVQSTGQAVQSCKQTRKFYDRKREKPTSKDLKTRVRELWNKLKDRYSRENKDREANLKKLKEIEEKRAKEDKERTDKLNDKKDKQKRRMSECSTSRSILIGAVVKEATGKRDGEHPYDWTTDYFDEEFVSSDDRLKDWAAEVDVEKISEKVDTDAFLKKWDQIIDDQKRPHASCNFVGRSLETRCSQKRSLGAFEGWNDDIDLDTRSNATSADESDIEPIVSLEASSLVERNTGLVISRDASSGSIQDLEKRNPFAALFGFLASFGSRMGVSIVARATASVAARSPRLANLIKNPERLFQIAPKGKGAKGGQNAMKSAKESIMKEKDKWVKCLKDGLPL</sequence>
<feature type="region of interest" description="Disordered" evidence="1">
    <location>
        <begin position="193"/>
        <end position="239"/>
    </location>
</feature>
<dbReference type="EMBL" id="MU006229">
    <property type="protein sequence ID" value="KAF2824662.1"/>
    <property type="molecule type" value="Genomic_DNA"/>
</dbReference>
<organism evidence="2 3">
    <name type="scientific">Ophiobolus disseminans</name>
    <dbReference type="NCBI Taxonomy" id="1469910"/>
    <lineage>
        <taxon>Eukaryota</taxon>
        <taxon>Fungi</taxon>
        <taxon>Dikarya</taxon>
        <taxon>Ascomycota</taxon>
        <taxon>Pezizomycotina</taxon>
        <taxon>Dothideomycetes</taxon>
        <taxon>Pleosporomycetidae</taxon>
        <taxon>Pleosporales</taxon>
        <taxon>Pleosporineae</taxon>
        <taxon>Phaeosphaeriaceae</taxon>
        <taxon>Ophiobolus</taxon>
    </lineage>
</organism>
<name>A0A6A6ZUC9_9PLEO</name>
<feature type="compositionally biased region" description="Basic and acidic residues" evidence="1">
    <location>
        <begin position="114"/>
        <end position="142"/>
    </location>
</feature>
<feature type="compositionally biased region" description="Basic and acidic residues" evidence="1">
    <location>
        <begin position="166"/>
        <end position="180"/>
    </location>
</feature>
<gene>
    <name evidence="2" type="ORF">CC86DRAFT_395146</name>
</gene>
<evidence type="ECO:0000313" key="3">
    <source>
        <dbReference type="Proteomes" id="UP000799424"/>
    </source>
</evidence>
<dbReference type="AlphaFoldDB" id="A0A6A6ZUC9"/>
<protein>
    <submittedName>
        <fullName evidence="2">Uncharacterized protein</fullName>
    </submittedName>
</protein>
<accession>A0A6A6ZUC9</accession>
<feature type="compositionally biased region" description="Basic and acidic residues" evidence="1">
    <location>
        <begin position="193"/>
        <end position="232"/>
    </location>
</feature>
<dbReference type="OrthoDB" id="3773350at2759"/>
<proteinExistence type="predicted"/>
<evidence type="ECO:0000256" key="1">
    <source>
        <dbReference type="SAM" id="MobiDB-lite"/>
    </source>
</evidence>
<feature type="compositionally biased region" description="Polar residues" evidence="1">
    <location>
        <begin position="26"/>
        <end position="36"/>
    </location>
</feature>
<reference evidence="2" key="1">
    <citation type="journal article" date="2020" name="Stud. Mycol.">
        <title>101 Dothideomycetes genomes: a test case for predicting lifestyles and emergence of pathogens.</title>
        <authorList>
            <person name="Haridas S."/>
            <person name="Albert R."/>
            <person name="Binder M."/>
            <person name="Bloem J."/>
            <person name="Labutti K."/>
            <person name="Salamov A."/>
            <person name="Andreopoulos B."/>
            <person name="Baker S."/>
            <person name="Barry K."/>
            <person name="Bills G."/>
            <person name="Bluhm B."/>
            <person name="Cannon C."/>
            <person name="Castanera R."/>
            <person name="Culley D."/>
            <person name="Daum C."/>
            <person name="Ezra D."/>
            <person name="Gonzalez J."/>
            <person name="Henrissat B."/>
            <person name="Kuo A."/>
            <person name="Liang C."/>
            <person name="Lipzen A."/>
            <person name="Lutzoni F."/>
            <person name="Magnuson J."/>
            <person name="Mondo S."/>
            <person name="Nolan M."/>
            <person name="Ohm R."/>
            <person name="Pangilinan J."/>
            <person name="Park H.-J."/>
            <person name="Ramirez L."/>
            <person name="Alfaro M."/>
            <person name="Sun H."/>
            <person name="Tritt A."/>
            <person name="Yoshinaga Y."/>
            <person name="Zwiers L.-H."/>
            <person name="Turgeon B."/>
            <person name="Goodwin S."/>
            <person name="Spatafora J."/>
            <person name="Crous P."/>
            <person name="Grigoriev I."/>
        </authorList>
    </citation>
    <scope>NUCLEOTIDE SEQUENCE</scope>
    <source>
        <strain evidence="2">CBS 113818</strain>
    </source>
</reference>
<feature type="compositionally biased region" description="Polar residues" evidence="1">
    <location>
        <begin position="146"/>
        <end position="162"/>
    </location>
</feature>
<feature type="compositionally biased region" description="Basic and acidic residues" evidence="1">
    <location>
        <begin position="53"/>
        <end position="88"/>
    </location>
</feature>
<keyword evidence="3" id="KW-1185">Reference proteome</keyword>
<dbReference type="Proteomes" id="UP000799424">
    <property type="component" value="Unassembled WGS sequence"/>
</dbReference>
<evidence type="ECO:0000313" key="2">
    <source>
        <dbReference type="EMBL" id="KAF2824662.1"/>
    </source>
</evidence>